<reference evidence="2 3" key="1">
    <citation type="submission" date="2019-07" db="EMBL/GenBank/DDBJ databases">
        <title>Annotation for the trematode Paragonimus westermani.</title>
        <authorList>
            <person name="Choi Y.-J."/>
        </authorList>
    </citation>
    <scope>NUCLEOTIDE SEQUENCE [LARGE SCALE GENOMIC DNA]</scope>
    <source>
        <strain evidence="2">180907_Pwestermani</strain>
    </source>
</reference>
<accession>A0A8T0CZT6</accession>
<dbReference type="AlphaFoldDB" id="A0A8T0CZT6"/>
<evidence type="ECO:0000313" key="2">
    <source>
        <dbReference type="EMBL" id="KAF8561163.1"/>
    </source>
</evidence>
<feature type="compositionally biased region" description="Polar residues" evidence="1">
    <location>
        <begin position="191"/>
        <end position="206"/>
    </location>
</feature>
<dbReference type="Proteomes" id="UP000699462">
    <property type="component" value="Unassembled WGS sequence"/>
</dbReference>
<dbReference type="OrthoDB" id="421951at2759"/>
<protein>
    <submittedName>
        <fullName evidence="2">Uncharacterized protein</fullName>
    </submittedName>
</protein>
<keyword evidence="3" id="KW-1185">Reference proteome</keyword>
<name>A0A8T0CZT6_9TREM</name>
<organism evidence="2 3">
    <name type="scientific">Paragonimus westermani</name>
    <dbReference type="NCBI Taxonomy" id="34504"/>
    <lineage>
        <taxon>Eukaryota</taxon>
        <taxon>Metazoa</taxon>
        <taxon>Spiralia</taxon>
        <taxon>Lophotrochozoa</taxon>
        <taxon>Platyhelminthes</taxon>
        <taxon>Trematoda</taxon>
        <taxon>Digenea</taxon>
        <taxon>Plagiorchiida</taxon>
        <taxon>Troglotremata</taxon>
        <taxon>Troglotrematidae</taxon>
        <taxon>Paragonimus</taxon>
    </lineage>
</organism>
<dbReference type="EMBL" id="JTDF01021952">
    <property type="protein sequence ID" value="KAF8561163.1"/>
    <property type="molecule type" value="Genomic_DNA"/>
</dbReference>
<gene>
    <name evidence="2" type="ORF">P879_08477</name>
</gene>
<comment type="caution">
    <text evidence="2">The sequence shown here is derived from an EMBL/GenBank/DDBJ whole genome shotgun (WGS) entry which is preliminary data.</text>
</comment>
<feature type="region of interest" description="Disordered" evidence="1">
    <location>
        <begin position="191"/>
        <end position="243"/>
    </location>
</feature>
<feature type="compositionally biased region" description="Low complexity" evidence="1">
    <location>
        <begin position="1"/>
        <end position="11"/>
    </location>
</feature>
<sequence>MPGLFPGFPSSSPNPAPVPPGGSKVAFSTPDYASACSTSTVSEAAFSDMRTTNSREYFLKRGGHWKRPTASGVSAKTGHSACAHAPPSSAYMINPAVADRLTPAFPSRGCSTRRRHVSANAVLSSTDERAHVAQSSIEVPSVEHYNDHLEHLDSSIASDNTICTISQCASVDQPYSKGRHVYDHMTHHATTSAFQRSTQPPTNVRGFTSLSLSSSTSGEPPTSGRVPSFGASSSASSDLGTDGKTSELTIRLARAWQRKARRFQSDLFTRIKAIVFTECPTVLNLAMEGIGWGTHLFEESVQTNSSKDPTSPLLYKPSIIKSQVPSRVLEVRRWLAEKSVHYVTADLPIGTRLDEVSCATDEIQVLSSSTIEHDLIPATILDSALDFFNSKLGLDSKLNTNNGDVGSSTSDIAQKKGGLADTVETDPGLCRRTSGAIRVT</sequence>
<feature type="region of interest" description="Disordered" evidence="1">
    <location>
        <begin position="1"/>
        <end position="22"/>
    </location>
</feature>
<proteinExistence type="predicted"/>
<evidence type="ECO:0000256" key="1">
    <source>
        <dbReference type="SAM" id="MobiDB-lite"/>
    </source>
</evidence>
<feature type="compositionally biased region" description="Low complexity" evidence="1">
    <location>
        <begin position="208"/>
        <end position="217"/>
    </location>
</feature>
<evidence type="ECO:0000313" key="3">
    <source>
        <dbReference type="Proteomes" id="UP000699462"/>
    </source>
</evidence>